<evidence type="ECO:0000313" key="3">
    <source>
        <dbReference type="Proteomes" id="UP001156664"/>
    </source>
</evidence>
<evidence type="ECO:0008006" key="4">
    <source>
        <dbReference type="Google" id="ProtNLM"/>
    </source>
</evidence>
<dbReference type="Proteomes" id="UP001156664">
    <property type="component" value="Unassembled WGS sequence"/>
</dbReference>
<reference evidence="3" key="1">
    <citation type="journal article" date="2019" name="Int. J. Syst. Evol. Microbiol.">
        <title>The Global Catalogue of Microorganisms (GCM) 10K type strain sequencing project: providing services to taxonomists for standard genome sequencing and annotation.</title>
        <authorList>
            <consortium name="The Broad Institute Genomics Platform"/>
            <consortium name="The Broad Institute Genome Sequencing Center for Infectious Disease"/>
            <person name="Wu L."/>
            <person name="Ma J."/>
        </authorList>
    </citation>
    <scope>NUCLEOTIDE SEQUENCE [LARGE SCALE GENOMIC DNA]</scope>
    <source>
        <strain evidence="3">NBRC 105857</strain>
    </source>
</reference>
<feature type="compositionally biased region" description="Polar residues" evidence="1">
    <location>
        <begin position="1"/>
        <end position="34"/>
    </location>
</feature>
<keyword evidence="3" id="KW-1185">Reference proteome</keyword>
<evidence type="ECO:0000256" key="1">
    <source>
        <dbReference type="SAM" id="MobiDB-lite"/>
    </source>
</evidence>
<organism evidence="2 3">
    <name type="scientific">Limnobacter litoralis</name>
    <dbReference type="NCBI Taxonomy" id="481366"/>
    <lineage>
        <taxon>Bacteria</taxon>
        <taxon>Pseudomonadati</taxon>
        <taxon>Pseudomonadota</taxon>
        <taxon>Betaproteobacteria</taxon>
        <taxon>Burkholderiales</taxon>
        <taxon>Burkholderiaceae</taxon>
        <taxon>Limnobacter</taxon>
    </lineage>
</organism>
<feature type="region of interest" description="Disordered" evidence="1">
    <location>
        <begin position="1"/>
        <end position="36"/>
    </location>
</feature>
<sequence length="227" mass="24787">MLNSVNSPQSPASTPQTGSPSTRFESPVLTQSPDTPRIANRLSGLLGGLNLSKLFKGLHALFGQGRIVLAGSAAKALHAAQMDDTQKPFRQPNDIDLVISAAHLELAPLHNPAILEKYGLSMPDQNRPHVLQYQDGEQSIKIDLVSSQDSLFRRAFEESTVMEGLSVTTLDTLYNMDRSRLLNGEGNRKQLNDDLQYFKAHVAPKPTSSSTAGRHCRASGALRKIQF</sequence>
<gene>
    <name evidence="2" type="ORF">GCM10007875_00650</name>
</gene>
<name>A0ABQ5YKB8_9BURK</name>
<dbReference type="RefSeq" id="WP_284279264.1">
    <property type="nucleotide sequence ID" value="NZ_BSOJ01000001.1"/>
</dbReference>
<protein>
    <recommendedName>
        <fullName evidence="4">Nucleotidyl transferase AbiEii/AbiGii toxin family protein</fullName>
    </recommendedName>
</protein>
<proteinExistence type="predicted"/>
<evidence type="ECO:0000313" key="2">
    <source>
        <dbReference type="EMBL" id="GLR24978.1"/>
    </source>
</evidence>
<comment type="caution">
    <text evidence="2">The sequence shown here is derived from an EMBL/GenBank/DDBJ whole genome shotgun (WGS) entry which is preliminary data.</text>
</comment>
<accession>A0ABQ5YKB8</accession>
<dbReference type="EMBL" id="BSOJ01000001">
    <property type="protein sequence ID" value="GLR24978.1"/>
    <property type="molecule type" value="Genomic_DNA"/>
</dbReference>